<keyword evidence="3" id="KW-0560">Oxidoreductase</keyword>
<organism evidence="5 6">
    <name type="scientific">Stephanodiscus triporus</name>
    <dbReference type="NCBI Taxonomy" id="2934178"/>
    <lineage>
        <taxon>Eukaryota</taxon>
        <taxon>Sar</taxon>
        <taxon>Stramenopiles</taxon>
        <taxon>Ochrophyta</taxon>
        <taxon>Bacillariophyta</taxon>
        <taxon>Coscinodiscophyceae</taxon>
        <taxon>Thalassiosirophycidae</taxon>
        <taxon>Stephanodiscales</taxon>
        <taxon>Stephanodiscaceae</taxon>
        <taxon>Stephanodiscus</taxon>
    </lineage>
</organism>
<evidence type="ECO:0000256" key="1">
    <source>
        <dbReference type="ARBA" id="ARBA00007905"/>
    </source>
</evidence>
<dbReference type="SUPFAM" id="SSF51430">
    <property type="entry name" value="NAD(P)-linked oxidoreductase"/>
    <property type="match status" value="1"/>
</dbReference>
<dbReference type="Proteomes" id="UP001530315">
    <property type="component" value="Unassembled WGS sequence"/>
</dbReference>
<gene>
    <name evidence="5" type="ORF">ACHAW5_006699</name>
</gene>
<feature type="domain" description="NADP-dependent oxidoreductase" evidence="4">
    <location>
        <begin position="72"/>
        <end position="134"/>
    </location>
</feature>
<reference evidence="5 6" key="1">
    <citation type="submission" date="2024-10" db="EMBL/GenBank/DDBJ databases">
        <title>Updated reference genomes for cyclostephanoid diatoms.</title>
        <authorList>
            <person name="Roberts W.R."/>
            <person name="Alverson A.J."/>
        </authorList>
    </citation>
    <scope>NUCLEOTIDE SEQUENCE [LARGE SCALE GENOMIC DNA]</scope>
    <source>
        <strain evidence="5 6">AJA276-08</strain>
    </source>
</reference>
<evidence type="ECO:0000256" key="2">
    <source>
        <dbReference type="ARBA" id="ARBA00022857"/>
    </source>
</evidence>
<dbReference type="Gene3D" id="3.20.20.100">
    <property type="entry name" value="NADP-dependent oxidoreductase domain"/>
    <property type="match status" value="1"/>
</dbReference>
<comment type="caution">
    <text evidence="5">The sequence shown here is derived from an EMBL/GenBank/DDBJ whole genome shotgun (WGS) entry which is preliminary data.</text>
</comment>
<evidence type="ECO:0000259" key="4">
    <source>
        <dbReference type="Pfam" id="PF00248"/>
    </source>
</evidence>
<proteinExistence type="inferred from homology"/>
<protein>
    <recommendedName>
        <fullName evidence="4">NADP-dependent oxidoreductase domain-containing protein</fullName>
    </recommendedName>
</protein>
<dbReference type="PANTHER" id="PTHR43827:SF3">
    <property type="entry name" value="NADP-DEPENDENT OXIDOREDUCTASE DOMAIN-CONTAINING PROTEIN"/>
    <property type="match status" value="1"/>
</dbReference>
<evidence type="ECO:0000256" key="3">
    <source>
        <dbReference type="ARBA" id="ARBA00023002"/>
    </source>
</evidence>
<dbReference type="Pfam" id="PF00248">
    <property type="entry name" value="Aldo_ket_red"/>
    <property type="match status" value="1"/>
</dbReference>
<dbReference type="InterPro" id="IPR020471">
    <property type="entry name" value="AKR"/>
</dbReference>
<name>A0ABD3QN66_9STRA</name>
<keyword evidence="2" id="KW-0521">NADP</keyword>
<dbReference type="AlphaFoldDB" id="A0ABD3QN66"/>
<evidence type="ECO:0000313" key="6">
    <source>
        <dbReference type="Proteomes" id="UP001530315"/>
    </source>
</evidence>
<accession>A0ABD3QN66</accession>
<evidence type="ECO:0000313" key="5">
    <source>
        <dbReference type="EMBL" id="KAL3800966.1"/>
    </source>
</evidence>
<keyword evidence="6" id="KW-1185">Reference proteome</keyword>
<dbReference type="PANTHER" id="PTHR43827">
    <property type="entry name" value="2,5-DIKETO-D-GLUCONIC ACID REDUCTASE"/>
    <property type="match status" value="1"/>
</dbReference>
<dbReference type="EMBL" id="JALLAZ020000204">
    <property type="protein sequence ID" value="KAL3800966.1"/>
    <property type="molecule type" value="Genomic_DNA"/>
</dbReference>
<dbReference type="InterPro" id="IPR023210">
    <property type="entry name" value="NADP_OxRdtase_dom"/>
</dbReference>
<comment type="similarity">
    <text evidence="1">Belongs to the aldo/keto reductase family.</text>
</comment>
<sequence length="153" mass="17680">MLHKEGELRHLGLSNFPPWEYEELMSVRNSISIPPIVNQFEVSPFMYRPRDVVYFQEGVLLFQISQSSGCSLANQTLREISRKQSFSPAQIMIRWGIRKSFTVACKTSSPERMAKNRGLFHFALSKEEINITDGLTTAEDVAKREQLEKERKL</sequence>
<dbReference type="InterPro" id="IPR036812">
    <property type="entry name" value="NAD(P)_OxRdtase_dom_sf"/>
</dbReference>
<dbReference type="GO" id="GO:0016616">
    <property type="term" value="F:oxidoreductase activity, acting on the CH-OH group of donors, NAD or NADP as acceptor"/>
    <property type="evidence" value="ECO:0007669"/>
    <property type="project" value="UniProtKB-ARBA"/>
</dbReference>